<comment type="caution">
    <text evidence="1">The sequence shown here is derived from an EMBL/GenBank/DDBJ whole genome shotgun (WGS) entry which is preliminary data.</text>
</comment>
<name>A0ACC0GY67_9ERIC</name>
<dbReference type="EMBL" id="CM045766">
    <property type="protein sequence ID" value="KAI8005076.1"/>
    <property type="molecule type" value="Genomic_DNA"/>
</dbReference>
<gene>
    <name evidence="1" type="ORF">LOK49_LG08G00315</name>
</gene>
<evidence type="ECO:0000313" key="2">
    <source>
        <dbReference type="Proteomes" id="UP001060215"/>
    </source>
</evidence>
<dbReference type="Proteomes" id="UP001060215">
    <property type="component" value="Chromosome 9"/>
</dbReference>
<accession>A0ACC0GY67</accession>
<protein>
    <submittedName>
        <fullName evidence="1">5'-3' exoribonuclease 3</fullName>
    </submittedName>
</protein>
<proteinExistence type="predicted"/>
<organism evidence="1 2">
    <name type="scientific">Camellia lanceoleosa</name>
    <dbReference type="NCBI Taxonomy" id="1840588"/>
    <lineage>
        <taxon>Eukaryota</taxon>
        <taxon>Viridiplantae</taxon>
        <taxon>Streptophyta</taxon>
        <taxon>Embryophyta</taxon>
        <taxon>Tracheophyta</taxon>
        <taxon>Spermatophyta</taxon>
        <taxon>Magnoliopsida</taxon>
        <taxon>eudicotyledons</taxon>
        <taxon>Gunneridae</taxon>
        <taxon>Pentapetalae</taxon>
        <taxon>asterids</taxon>
        <taxon>Ericales</taxon>
        <taxon>Theaceae</taxon>
        <taxon>Camellia</taxon>
    </lineage>
</organism>
<keyword evidence="2" id="KW-1185">Reference proteome</keyword>
<evidence type="ECO:0000313" key="1">
    <source>
        <dbReference type="EMBL" id="KAI8005076.1"/>
    </source>
</evidence>
<reference evidence="1 2" key="1">
    <citation type="journal article" date="2022" name="Plant J.">
        <title>Chromosome-level genome of Camellia lanceoleosa provides a valuable resource for understanding genome evolution and self-incompatibility.</title>
        <authorList>
            <person name="Gong W."/>
            <person name="Xiao S."/>
            <person name="Wang L."/>
            <person name="Liao Z."/>
            <person name="Chang Y."/>
            <person name="Mo W."/>
            <person name="Hu G."/>
            <person name="Li W."/>
            <person name="Zhao G."/>
            <person name="Zhu H."/>
            <person name="Hu X."/>
            <person name="Ji K."/>
            <person name="Xiang X."/>
            <person name="Song Q."/>
            <person name="Yuan D."/>
            <person name="Jin S."/>
            <person name="Zhang L."/>
        </authorList>
    </citation>
    <scope>NUCLEOTIDE SEQUENCE [LARGE SCALE GENOMIC DNA]</scope>
    <source>
        <strain evidence="1">SQ_2022a</strain>
    </source>
</reference>
<sequence length="219" mass="24350">MFCLFAFPAGFEFFLFRATYSGGMNGYIACCAEDPCPPIFRPPISGMEDIMDNQVICAIYRLPDSHKHITRPPAGVIFLKKAYTCTDVHLCFCDKPLCVSAYFMVKQGIRKERGKLVHAYSSEDLGGILGVYGTDLLGVCIEQICCCNYLIFRILKLLLGKLASLNLNGLTHQEKLAFWINTYNSCMMNAFLEHGIPNSPEMIVELMQKATINVGGGTC</sequence>